<sequence>MEAKDSIVVVADSPTCTGFRLAGVQKAFFGLGKEAETKINELIALPDVGIIVVNENIIDSLDWRLKKKIERLAKPVIIAVPDKGGPSEQVDSLKSMIKRALGFELLK</sequence>
<dbReference type="AlphaFoldDB" id="A0A7J4IWZ9"/>
<name>A0A7J4IWZ9_9ARCH</name>
<comment type="caution">
    <text evidence="5">The sequence shown here is derived from an EMBL/GenBank/DDBJ whole genome shotgun (WGS) entry which is preliminary data.</text>
</comment>
<accession>A0A7J4IWZ9</accession>
<dbReference type="InterPro" id="IPR008218">
    <property type="entry name" value="ATPase_V1-cplx_f_g_su"/>
</dbReference>
<dbReference type="HAMAP" id="MF_00312">
    <property type="entry name" value="ATP_synth_F_arch"/>
    <property type="match status" value="1"/>
</dbReference>
<comment type="subcellular location">
    <subcellularLocation>
        <location evidence="4">Cell membrane</location>
        <topology evidence="4">Peripheral membrane protein</topology>
    </subcellularLocation>
</comment>
<reference evidence="6" key="1">
    <citation type="journal article" date="2020" name="bioRxiv">
        <title>A rank-normalized archaeal taxonomy based on genome phylogeny resolves widespread incomplete and uneven classifications.</title>
        <authorList>
            <person name="Rinke C."/>
            <person name="Chuvochina M."/>
            <person name="Mussig A.J."/>
            <person name="Chaumeil P.-A."/>
            <person name="Waite D.W."/>
            <person name="Whitman W.B."/>
            <person name="Parks D.H."/>
            <person name="Hugenholtz P."/>
        </authorList>
    </citation>
    <scope>NUCLEOTIDE SEQUENCE [LARGE SCALE GENOMIC DNA]</scope>
</reference>
<comment type="subunit">
    <text evidence="4">Has multiple subunits with at least A(3), B(3), C, D, E, F, H, I and proteolipid K(x).</text>
</comment>
<dbReference type="GO" id="GO:0046961">
    <property type="term" value="F:proton-transporting ATPase activity, rotational mechanism"/>
    <property type="evidence" value="ECO:0007669"/>
    <property type="project" value="InterPro"/>
</dbReference>
<keyword evidence="4" id="KW-0066">ATP synthesis</keyword>
<dbReference type="GO" id="GO:0046933">
    <property type="term" value="F:proton-transporting ATP synthase activity, rotational mechanism"/>
    <property type="evidence" value="ECO:0007669"/>
    <property type="project" value="UniProtKB-UniRule"/>
</dbReference>
<keyword evidence="3 4" id="KW-0406">Ion transport</keyword>
<dbReference type="InterPro" id="IPR022944">
    <property type="entry name" value="ATPase_V1-cplx_fsu_bac/arc"/>
</dbReference>
<comment type="function">
    <text evidence="4">Component of the A-type ATP synthase that produces ATP from ADP in the presence of a proton gradient across the membrane.</text>
</comment>
<evidence type="ECO:0000313" key="6">
    <source>
        <dbReference type="Proteomes" id="UP000577419"/>
    </source>
</evidence>
<keyword evidence="4" id="KW-0472">Membrane</keyword>
<dbReference type="SUPFAM" id="SSF159468">
    <property type="entry name" value="AtpF-like"/>
    <property type="match status" value="1"/>
</dbReference>
<dbReference type="InterPro" id="IPR036906">
    <property type="entry name" value="ATPase_V1_fsu_sf"/>
</dbReference>
<evidence type="ECO:0000256" key="2">
    <source>
        <dbReference type="ARBA" id="ARBA00022448"/>
    </source>
</evidence>
<evidence type="ECO:0000256" key="1">
    <source>
        <dbReference type="ARBA" id="ARBA00010148"/>
    </source>
</evidence>
<organism evidence="5 6">
    <name type="scientific">Candidatus Iainarchaeum sp</name>
    <dbReference type="NCBI Taxonomy" id="3101447"/>
    <lineage>
        <taxon>Archaea</taxon>
        <taxon>Candidatus Iainarchaeota</taxon>
        <taxon>Candidatus Iainarchaeia</taxon>
        <taxon>Candidatus Iainarchaeales</taxon>
        <taxon>Candidatus Iainarchaeaceae</taxon>
        <taxon>Candidatus Iainarchaeum</taxon>
    </lineage>
</organism>
<protein>
    <recommendedName>
        <fullName evidence="4">A-type ATP synthase subunit F</fullName>
    </recommendedName>
</protein>
<evidence type="ECO:0000256" key="4">
    <source>
        <dbReference type="HAMAP-Rule" id="MF_00312"/>
    </source>
</evidence>
<evidence type="ECO:0000313" key="5">
    <source>
        <dbReference type="EMBL" id="HIH08785.1"/>
    </source>
</evidence>
<gene>
    <name evidence="4" type="primary">atpF</name>
    <name evidence="5" type="ORF">HA237_05460</name>
</gene>
<dbReference type="GO" id="GO:0042777">
    <property type="term" value="P:proton motive force-driven plasma membrane ATP synthesis"/>
    <property type="evidence" value="ECO:0007669"/>
    <property type="project" value="UniProtKB-UniRule"/>
</dbReference>
<dbReference type="EMBL" id="DUFG01000027">
    <property type="protein sequence ID" value="HIH08785.1"/>
    <property type="molecule type" value="Genomic_DNA"/>
</dbReference>
<proteinExistence type="inferred from homology"/>
<keyword evidence="4" id="KW-1003">Cell membrane</keyword>
<dbReference type="GO" id="GO:0005524">
    <property type="term" value="F:ATP binding"/>
    <property type="evidence" value="ECO:0007669"/>
    <property type="project" value="UniProtKB-UniRule"/>
</dbReference>
<dbReference type="Proteomes" id="UP000577419">
    <property type="component" value="Unassembled WGS sequence"/>
</dbReference>
<keyword evidence="2 4" id="KW-0813">Transport</keyword>
<dbReference type="GO" id="GO:0005886">
    <property type="term" value="C:plasma membrane"/>
    <property type="evidence" value="ECO:0007669"/>
    <property type="project" value="UniProtKB-SubCell"/>
</dbReference>
<comment type="similarity">
    <text evidence="1 4">Belongs to the V-ATPase F subunit family.</text>
</comment>
<keyword evidence="4" id="KW-0375">Hydrogen ion transport</keyword>
<dbReference type="Pfam" id="PF01990">
    <property type="entry name" value="ATP-synt_F"/>
    <property type="match status" value="1"/>
</dbReference>
<evidence type="ECO:0000256" key="3">
    <source>
        <dbReference type="ARBA" id="ARBA00023065"/>
    </source>
</evidence>
<dbReference type="Gene3D" id="3.40.50.10580">
    <property type="entry name" value="ATPase, V1 complex, subunit F"/>
    <property type="match status" value="1"/>
</dbReference>